<reference evidence="1 2" key="1">
    <citation type="submission" date="2020-05" db="EMBL/GenBank/DDBJ databases">
        <title>Complete genome of Clostridium estertheticum subspecies estertheticum, isolated from Vacuum packed lamb meat from New Zealand imported to Switzerland.</title>
        <authorList>
            <person name="Wambui J."/>
            <person name="Stevens M.J.A."/>
            <person name="Stephan R."/>
        </authorList>
    </citation>
    <scope>NUCLEOTIDE SEQUENCE [LARGE SCALE GENOMIC DNA]</scope>
    <source>
        <strain evidence="1 2">CEST001</strain>
    </source>
</reference>
<dbReference type="EMBL" id="JABEYB010000019">
    <property type="protein sequence ID" value="NNU78161.1"/>
    <property type="molecule type" value="Genomic_DNA"/>
</dbReference>
<comment type="caution">
    <text evidence="1">The sequence shown here is derived from an EMBL/GenBank/DDBJ whole genome shotgun (WGS) entry which is preliminary data.</text>
</comment>
<gene>
    <name evidence="1" type="ORF">HLQ16_19805</name>
</gene>
<accession>A0A7Y3SZA6</accession>
<proteinExistence type="predicted"/>
<sequence length="214" mass="25239">MNTRIYTIFINQLIVNFNKYKSQRELLAFIFKEGYQIEFEEMDNYLELKKSIGLISNESDELGAVVEQLKSRLSIKALSKGYDLTGNDLFLIGKMYLTILKKHEAYANIYMQLELNPNWEDEISINRRLKFAIITSKKDGRKLITLESPTFNSLNIEEIKEILGFREHMECKSDEDKIRFINKHERVFRQGFSSNYLIKGNVIYYNIYESEIGL</sequence>
<organism evidence="1 2">
    <name type="scientific">Clostridium estertheticum</name>
    <dbReference type="NCBI Taxonomy" id="238834"/>
    <lineage>
        <taxon>Bacteria</taxon>
        <taxon>Bacillati</taxon>
        <taxon>Bacillota</taxon>
        <taxon>Clostridia</taxon>
        <taxon>Eubacteriales</taxon>
        <taxon>Clostridiaceae</taxon>
        <taxon>Clostridium</taxon>
    </lineage>
</organism>
<evidence type="ECO:0000313" key="2">
    <source>
        <dbReference type="Proteomes" id="UP000531659"/>
    </source>
</evidence>
<name>A0A7Y3SZA6_9CLOT</name>
<protein>
    <submittedName>
        <fullName evidence="1">Uncharacterized protein</fullName>
    </submittedName>
</protein>
<dbReference type="Proteomes" id="UP000531659">
    <property type="component" value="Unassembled WGS sequence"/>
</dbReference>
<evidence type="ECO:0000313" key="1">
    <source>
        <dbReference type="EMBL" id="NNU78161.1"/>
    </source>
</evidence>
<dbReference type="RefSeq" id="WP_171298748.1">
    <property type="nucleotide sequence ID" value="NZ_CP087098.1"/>
</dbReference>
<dbReference type="AlphaFoldDB" id="A0A7Y3SZA6"/>